<accession>A0A382U402</accession>
<dbReference type="AlphaFoldDB" id="A0A382U402"/>
<dbReference type="InterPro" id="IPR011008">
    <property type="entry name" value="Dimeric_a/b-barrel"/>
</dbReference>
<dbReference type="Pfam" id="PF07978">
    <property type="entry name" value="NIPSNAP"/>
    <property type="match status" value="1"/>
</dbReference>
<dbReference type="EMBL" id="UINC01141104">
    <property type="protein sequence ID" value="SVD28645.1"/>
    <property type="molecule type" value="Genomic_DNA"/>
</dbReference>
<dbReference type="SUPFAM" id="SSF54909">
    <property type="entry name" value="Dimeric alpha+beta barrel"/>
    <property type="match status" value="1"/>
</dbReference>
<evidence type="ECO:0000259" key="1">
    <source>
        <dbReference type="Pfam" id="PF07978"/>
    </source>
</evidence>
<dbReference type="Gene3D" id="3.30.70.100">
    <property type="match status" value="1"/>
</dbReference>
<gene>
    <name evidence="2" type="ORF">METZ01_LOCUS381499</name>
</gene>
<protein>
    <recommendedName>
        <fullName evidence="1">NIPSNAP domain-containing protein</fullName>
    </recommendedName>
</protein>
<name>A0A382U402_9ZZZZ</name>
<feature type="domain" description="NIPSNAP" evidence="1">
    <location>
        <begin position="3"/>
        <end position="105"/>
    </location>
</feature>
<reference evidence="2" key="1">
    <citation type="submission" date="2018-05" db="EMBL/GenBank/DDBJ databases">
        <authorList>
            <person name="Lanie J.A."/>
            <person name="Ng W.-L."/>
            <person name="Kazmierczak K.M."/>
            <person name="Andrzejewski T.M."/>
            <person name="Davidsen T.M."/>
            <person name="Wayne K.J."/>
            <person name="Tettelin H."/>
            <person name="Glass J.I."/>
            <person name="Rusch D."/>
            <person name="Podicherti R."/>
            <person name="Tsui H.-C.T."/>
            <person name="Winkler M.E."/>
        </authorList>
    </citation>
    <scope>NUCLEOTIDE SEQUENCE</scope>
</reference>
<organism evidence="2">
    <name type="scientific">marine metagenome</name>
    <dbReference type="NCBI Taxonomy" id="408172"/>
    <lineage>
        <taxon>unclassified sequences</taxon>
        <taxon>metagenomes</taxon>
        <taxon>ecological metagenomes</taxon>
    </lineage>
</organism>
<sequence length="108" mass="12853">MIYEQRIYKCYPGRMPNLLKRFETTTLSIWERHGIRQAGFWTPVVGKSNLELFYLLAWLSMSEREEKWEAFRKDPEWLQKREASEEDGPIVASIENSFLEPTSFSCVK</sequence>
<proteinExistence type="predicted"/>
<evidence type="ECO:0000313" key="2">
    <source>
        <dbReference type="EMBL" id="SVD28645.1"/>
    </source>
</evidence>
<dbReference type="InterPro" id="IPR012577">
    <property type="entry name" value="NIPSNAP"/>
</dbReference>